<evidence type="ECO:0000313" key="3">
    <source>
        <dbReference type="Proteomes" id="UP000261660"/>
    </source>
</evidence>
<dbReference type="PANTHER" id="PTHR33332">
    <property type="entry name" value="REVERSE TRANSCRIPTASE DOMAIN-CONTAINING PROTEIN"/>
    <property type="match status" value="1"/>
</dbReference>
<dbReference type="InParanoid" id="A0A3Q3ERT6"/>
<dbReference type="AlphaFoldDB" id="A0A3Q3ERT6"/>
<sequence>MHNPKQFWKSMNKILNKSNKNTTTQIRYNNNIIQEPSVAANIFNQHFASIGNSPVFDSPVAYDSLNSSTCRSSFSLQKILPVEVQHAINKLKDDCGTGPDGIETKFIKLAAHILMYPLCDLFNLSIATCTLPSTWKFAIVTPLHKGGDPRDTNNYRPISIINSLAKILEKLIFNQLSHYVNIFNILSPCQSGFRPNFSTSTALLKFTNNVFSTSENGKLTGAIFLDLTKAFDIVDHYLLLDKLNSIGVTRNTLLWFNSYLHNKRQCVSFNGNLSNYLTVEKGVPQGSSLGPLLFSIFINDLPKICSDCQIYLYADDIVIYTANANRSSIETSIQSEFALVQNWFTTNKLSLNKNKSCCMLLGTRQGLGETPDLTISFNDGSSLERVSSFKYL</sequence>
<dbReference type="GeneTree" id="ENSGT01140000282562"/>
<proteinExistence type="predicted"/>
<dbReference type="CDD" id="cd01650">
    <property type="entry name" value="RT_nLTR_like"/>
    <property type="match status" value="1"/>
</dbReference>
<dbReference type="STRING" id="56723.ENSLBEP00000010084"/>
<organism evidence="2 3">
    <name type="scientific">Labrus bergylta</name>
    <name type="common">ballan wrasse</name>
    <dbReference type="NCBI Taxonomy" id="56723"/>
    <lineage>
        <taxon>Eukaryota</taxon>
        <taxon>Metazoa</taxon>
        <taxon>Chordata</taxon>
        <taxon>Craniata</taxon>
        <taxon>Vertebrata</taxon>
        <taxon>Euteleostomi</taxon>
        <taxon>Actinopterygii</taxon>
        <taxon>Neopterygii</taxon>
        <taxon>Teleostei</taxon>
        <taxon>Neoteleostei</taxon>
        <taxon>Acanthomorphata</taxon>
        <taxon>Eupercaria</taxon>
        <taxon>Labriformes</taxon>
        <taxon>Labridae</taxon>
        <taxon>Labrus</taxon>
    </lineage>
</organism>
<evidence type="ECO:0000259" key="1">
    <source>
        <dbReference type="PROSITE" id="PS50878"/>
    </source>
</evidence>
<dbReference type="SUPFAM" id="SSF56672">
    <property type="entry name" value="DNA/RNA polymerases"/>
    <property type="match status" value="1"/>
</dbReference>
<dbReference type="Pfam" id="PF00078">
    <property type="entry name" value="RVT_1"/>
    <property type="match status" value="1"/>
</dbReference>
<feature type="domain" description="Reverse transcriptase" evidence="1">
    <location>
        <begin position="124"/>
        <end position="392"/>
    </location>
</feature>
<dbReference type="Proteomes" id="UP000261660">
    <property type="component" value="Unplaced"/>
</dbReference>
<name>A0A3Q3ERT6_9LABR</name>
<accession>A0A3Q3ERT6</accession>
<protein>
    <recommendedName>
        <fullName evidence="1">Reverse transcriptase domain-containing protein</fullName>
    </recommendedName>
</protein>
<dbReference type="InterPro" id="IPR000477">
    <property type="entry name" value="RT_dom"/>
</dbReference>
<dbReference type="PROSITE" id="PS50878">
    <property type="entry name" value="RT_POL"/>
    <property type="match status" value="1"/>
</dbReference>
<dbReference type="InterPro" id="IPR043502">
    <property type="entry name" value="DNA/RNA_pol_sf"/>
</dbReference>
<reference evidence="2" key="1">
    <citation type="submission" date="2025-08" db="UniProtKB">
        <authorList>
            <consortium name="Ensembl"/>
        </authorList>
    </citation>
    <scope>IDENTIFICATION</scope>
</reference>
<reference evidence="2" key="2">
    <citation type="submission" date="2025-09" db="UniProtKB">
        <authorList>
            <consortium name="Ensembl"/>
        </authorList>
    </citation>
    <scope>IDENTIFICATION</scope>
</reference>
<keyword evidence="3" id="KW-1185">Reference proteome</keyword>
<evidence type="ECO:0000313" key="2">
    <source>
        <dbReference type="Ensembl" id="ENSLBEP00000010084.1"/>
    </source>
</evidence>
<dbReference type="Ensembl" id="ENSLBET00000010642.1">
    <property type="protein sequence ID" value="ENSLBEP00000010084.1"/>
    <property type="gene ID" value="ENSLBEG00000007826.1"/>
</dbReference>